<evidence type="ECO:0000256" key="4">
    <source>
        <dbReference type="ARBA" id="ARBA00023145"/>
    </source>
</evidence>
<dbReference type="GO" id="GO:0103068">
    <property type="term" value="F:leukotriene C4 gamma-glutamyl transferase activity"/>
    <property type="evidence" value="ECO:0007669"/>
    <property type="project" value="UniProtKB-EC"/>
</dbReference>
<sequence>MPGRADAGLVTAPDPRAAEAGAAMLRAGGSAVDAAVATAFATGVVEPFMSGIGGGAWLVIREPGAPTATTVSGPIRAPALATPDMFPLVPSGPGTGLYGWPAVQDDANIVGPLSVGVPGAVAALCHAHARFGRLPLAQVLAPAIELAEDGHETNWFASAAICSDARTLRRFPPSAELFLPDGLPLRGPSLGPGDRLVQPRLAQVLREIAAGGPDAFYRGRAARAIAATLAAAGGLLREPDFAGYQAEERQVAPIDIGTVVAGATGAGGLRLFGPVATGMITVAEALQLADAARRRGLPPGPALWARVLSHAMDDRLREVTTDESGPWTRLATAEYAAEIVDGWLAGRDPGPRENAGPPKAGCTSHMSAVDADGMTVALTQTVLDLFGSRIVEPATGILLNDGMMYFDPRPGQVTSVAPGAAGLSAVSPLILEGPGGAEATLGASGGRRIISAIAQIAARWHDGEGIQDAISAPRLHAEGRRVWLDRRDAAAAGELAAAGFDVQIVAEEPTTWHFARPNGIARRAGGQWTAGVDLMKPYGVGVPTP</sequence>
<keyword evidence="3" id="KW-0378">Hydrolase</keyword>
<dbReference type="RefSeq" id="WP_364459961.1">
    <property type="nucleotide sequence ID" value="NZ_JBFARM010000014.1"/>
</dbReference>
<dbReference type="InterPro" id="IPR029055">
    <property type="entry name" value="Ntn_hydrolases_N"/>
</dbReference>
<evidence type="ECO:0000256" key="2">
    <source>
        <dbReference type="ARBA" id="ARBA00022679"/>
    </source>
</evidence>
<dbReference type="EMBL" id="JBFARM010000014">
    <property type="protein sequence ID" value="MEV4291421.1"/>
    <property type="molecule type" value="Genomic_DNA"/>
</dbReference>
<dbReference type="SUPFAM" id="SSF56235">
    <property type="entry name" value="N-terminal nucleophile aminohydrolases (Ntn hydrolases)"/>
    <property type="match status" value="1"/>
</dbReference>
<dbReference type="PANTHER" id="PTHR43199:SF1">
    <property type="entry name" value="GLUTATHIONE HYDROLASE PROENZYME"/>
    <property type="match status" value="1"/>
</dbReference>
<keyword evidence="4" id="KW-0865">Zymogen</keyword>
<reference evidence="5 6" key="1">
    <citation type="submission" date="2024-06" db="EMBL/GenBank/DDBJ databases">
        <title>The Natural Products Discovery Center: Release of the First 8490 Sequenced Strains for Exploring Actinobacteria Biosynthetic Diversity.</title>
        <authorList>
            <person name="Kalkreuter E."/>
            <person name="Kautsar S.A."/>
            <person name="Yang D."/>
            <person name="Bader C.D."/>
            <person name="Teijaro C.N."/>
            <person name="Fluegel L."/>
            <person name="Davis C.M."/>
            <person name="Simpson J.R."/>
            <person name="Lauterbach L."/>
            <person name="Steele A.D."/>
            <person name="Gui C."/>
            <person name="Meng S."/>
            <person name="Li G."/>
            <person name="Viehrig K."/>
            <person name="Ye F."/>
            <person name="Su P."/>
            <person name="Kiefer A.F."/>
            <person name="Nichols A."/>
            <person name="Cepeda A.J."/>
            <person name="Yan W."/>
            <person name="Fan B."/>
            <person name="Jiang Y."/>
            <person name="Adhikari A."/>
            <person name="Zheng C.-J."/>
            <person name="Schuster L."/>
            <person name="Cowan T.M."/>
            <person name="Smanski M.J."/>
            <person name="Chevrette M.G."/>
            <person name="De Carvalho L.P.S."/>
            <person name="Shen B."/>
        </authorList>
    </citation>
    <scope>NUCLEOTIDE SEQUENCE [LARGE SCALE GENOMIC DNA]</scope>
    <source>
        <strain evidence="5 6">NPDC049574</strain>
    </source>
</reference>
<dbReference type="Proteomes" id="UP001552427">
    <property type="component" value="Unassembled WGS sequence"/>
</dbReference>
<dbReference type="Gene3D" id="3.60.20.40">
    <property type="match status" value="1"/>
</dbReference>
<evidence type="ECO:0000313" key="6">
    <source>
        <dbReference type="Proteomes" id="UP001552427"/>
    </source>
</evidence>
<keyword evidence="5" id="KW-0012">Acyltransferase</keyword>
<dbReference type="Pfam" id="PF01019">
    <property type="entry name" value="G_glu_transpept"/>
    <property type="match status" value="1"/>
</dbReference>
<dbReference type="InterPro" id="IPR051792">
    <property type="entry name" value="GGT_bact"/>
</dbReference>
<name>A0ABV3HFT6_9ACTN</name>
<comment type="similarity">
    <text evidence="1">Belongs to the gamma-glutamyltransferase family.</text>
</comment>
<evidence type="ECO:0000313" key="5">
    <source>
        <dbReference type="EMBL" id="MEV4291421.1"/>
    </source>
</evidence>
<evidence type="ECO:0000256" key="3">
    <source>
        <dbReference type="ARBA" id="ARBA00022801"/>
    </source>
</evidence>
<protein>
    <submittedName>
        <fullName evidence="5">Gamma-glutamyltransferase</fullName>
        <ecNumber evidence="5">2.3.2.2</ecNumber>
    </submittedName>
</protein>
<dbReference type="InterPro" id="IPR043137">
    <property type="entry name" value="GGT_ssub_C"/>
</dbReference>
<evidence type="ECO:0000256" key="1">
    <source>
        <dbReference type="ARBA" id="ARBA00009381"/>
    </source>
</evidence>
<accession>A0ABV3HFT6</accession>
<keyword evidence="6" id="KW-1185">Reference proteome</keyword>
<comment type="caution">
    <text evidence="5">The sequence shown here is derived from an EMBL/GenBank/DDBJ whole genome shotgun (WGS) entry which is preliminary data.</text>
</comment>
<keyword evidence="2 5" id="KW-0808">Transferase</keyword>
<gene>
    <name evidence="5" type="ORF">AB0K40_38455</name>
</gene>
<dbReference type="PRINTS" id="PR01210">
    <property type="entry name" value="GGTRANSPTASE"/>
</dbReference>
<dbReference type="PANTHER" id="PTHR43199">
    <property type="entry name" value="GLUTATHIONE HYDROLASE"/>
    <property type="match status" value="1"/>
</dbReference>
<organism evidence="5 6">
    <name type="scientific">Nonomuraea bangladeshensis</name>
    <dbReference type="NCBI Taxonomy" id="404385"/>
    <lineage>
        <taxon>Bacteria</taxon>
        <taxon>Bacillati</taxon>
        <taxon>Actinomycetota</taxon>
        <taxon>Actinomycetes</taxon>
        <taxon>Streptosporangiales</taxon>
        <taxon>Streptosporangiaceae</taxon>
        <taxon>Nonomuraea</taxon>
    </lineage>
</organism>
<proteinExistence type="inferred from homology"/>
<dbReference type="EC" id="2.3.2.2" evidence="5"/>